<dbReference type="Gene3D" id="1.10.1220.10">
    <property type="entry name" value="Met repressor-like"/>
    <property type="match status" value="1"/>
</dbReference>
<protein>
    <recommendedName>
        <fullName evidence="3">Ribbon-helix-helix protein CopG domain-containing protein</fullName>
    </recommendedName>
</protein>
<evidence type="ECO:0008006" key="3">
    <source>
        <dbReference type="Google" id="ProtNLM"/>
    </source>
</evidence>
<name>A0A1W1HG25_9BACT</name>
<gene>
    <name evidence="1" type="ORF">MTBBW1_330004</name>
</gene>
<accession>A0A1W1HG25</accession>
<organism evidence="1 2">
    <name type="scientific">Desulfamplus magnetovallimortis</name>
    <dbReference type="NCBI Taxonomy" id="1246637"/>
    <lineage>
        <taxon>Bacteria</taxon>
        <taxon>Pseudomonadati</taxon>
        <taxon>Thermodesulfobacteriota</taxon>
        <taxon>Desulfobacteria</taxon>
        <taxon>Desulfobacterales</taxon>
        <taxon>Desulfobacteraceae</taxon>
        <taxon>Desulfamplus</taxon>
    </lineage>
</organism>
<evidence type="ECO:0000313" key="2">
    <source>
        <dbReference type="Proteomes" id="UP000191931"/>
    </source>
</evidence>
<dbReference type="RefSeq" id="WP_080800174.1">
    <property type="nucleotide sequence ID" value="NZ_LT828541.1"/>
</dbReference>
<dbReference type="STRING" id="1246637.MTBBW1_330004"/>
<sequence>MRTKKKVSLTIDTEIMDALEAIALSSNLAKSQIAQEALSLWLKKRTEDLIALGYAEMEEEDRSFSKMTFTAQTETF</sequence>
<dbReference type="GO" id="GO:0006355">
    <property type="term" value="P:regulation of DNA-templated transcription"/>
    <property type="evidence" value="ECO:0007669"/>
    <property type="project" value="InterPro"/>
</dbReference>
<dbReference type="EMBL" id="FWEV01000257">
    <property type="protein sequence ID" value="SLM31437.1"/>
    <property type="molecule type" value="Genomic_DNA"/>
</dbReference>
<proteinExistence type="predicted"/>
<evidence type="ECO:0000313" key="1">
    <source>
        <dbReference type="EMBL" id="SLM31437.1"/>
    </source>
</evidence>
<dbReference type="AlphaFoldDB" id="A0A1W1HG25"/>
<dbReference type="InterPro" id="IPR013321">
    <property type="entry name" value="Arc_rbn_hlx_hlx"/>
</dbReference>
<reference evidence="1 2" key="1">
    <citation type="submission" date="2017-03" db="EMBL/GenBank/DDBJ databases">
        <authorList>
            <person name="Afonso C.L."/>
            <person name="Miller P.J."/>
            <person name="Scott M.A."/>
            <person name="Spackman E."/>
            <person name="Goraichik I."/>
            <person name="Dimitrov K.M."/>
            <person name="Suarez D.L."/>
            <person name="Swayne D.E."/>
        </authorList>
    </citation>
    <scope>NUCLEOTIDE SEQUENCE [LARGE SCALE GENOMIC DNA]</scope>
    <source>
        <strain evidence="1">PRJEB14757</strain>
    </source>
</reference>
<dbReference type="Proteomes" id="UP000191931">
    <property type="component" value="Unassembled WGS sequence"/>
</dbReference>
<keyword evidence="2" id="KW-1185">Reference proteome</keyword>